<gene>
    <name evidence="6" type="ORF">GBAR_LOCUS29766</name>
</gene>
<dbReference type="InterPro" id="IPR028267">
    <property type="entry name" value="Pianissimo_N"/>
</dbReference>
<dbReference type="Pfam" id="PF14664">
    <property type="entry name" value="RICTOR_N"/>
    <property type="match status" value="1"/>
</dbReference>
<feature type="compositionally biased region" description="Low complexity" evidence="2">
    <location>
        <begin position="1245"/>
        <end position="1274"/>
    </location>
</feature>
<accession>A0AA35TVM7</accession>
<feature type="compositionally biased region" description="Basic and acidic residues" evidence="2">
    <location>
        <begin position="1452"/>
        <end position="1494"/>
    </location>
</feature>
<dbReference type="InterPro" id="IPR029451">
    <property type="entry name" value="RICTOR_M"/>
</dbReference>
<dbReference type="GO" id="GO:0038203">
    <property type="term" value="P:TORC2 signaling"/>
    <property type="evidence" value="ECO:0007669"/>
    <property type="project" value="TreeGrafter"/>
</dbReference>
<feature type="region of interest" description="Disordered" evidence="2">
    <location>
        <begin position="1689"/>
        <end position="1896"/>
    </location>
</feature>
<feature type="region of interest" description="Disordered" evidence="2">
    <location>
        <begin position="1372"/>
        <end position="1544"/>
    </location>
</feature>
<name>A0AA35TVM7_GEOBA</name>
<dbReference type="GO" id="GO:0051897">
    <property type="term" value="P:positive regulation of phosphatidylinositol 3-kinase/protein kinase B signal transduction"/>
    <property type="evidence" value="ECO:0007669"/>
    <property type="project" value="TreeGrafter"/>
</dbReference>
<feature type="compositionally biased region" description="Acidic residues" evidence="2">
    <location>
        <begin position="1508"/>
        <end position="1539"/>
    </location>
</feature>
<feature type="compositionally biased region" description="Basic and acidic residues" evidence="2">
    <location>
        <begin position="1332"/>
        <end position="1349"/>
    </location>
</feature>
<evidence type="ECO:0000259" key="5">
    <source>
        <dbReference type="SMART" id="SM01310"/>
    </source>
</evidence>
<proteinExistence type="inferred from homology"/>
<feature type="compositionally biased region" description="Basic and acidic residues" evidence="2">
    <location>
        <begin position="1390"/>
        <end position="1404"/>
    </location>
</feature>
<sequence>MQATTEPFQHTELDAEGLVDNMRYLLPLVSQSDQQQYSNSKRVRYLNQLAKVIKHCGFVIDPYYPVEKVIENVRLALSSSVKEVRAGSLRVLRYVLQSRDIFSIMLRLRIDILVVRSLDVPASREIERLQAVRFVRQVISTAPNLFPVSLAAPLVSIVLYDSDPMDNLTWSAIATLCELALVNPEVAARSGGIKAILKGLLKCHTLRISESIVLTLNYLLNRPDTRKYVRSHLDLESLLAPITDLHYRCLMEENQRAALQVLDMSVVQASKMAAVSMLKTWPGLFCLCSPHNTGLVSLLNMLPLTQMEVQREILDLLYCVFQLKVPTWTEHFQEAIASVDPVQPKGQWSFTEGFVVEEGKDLLPPKYGSRTNLVNCFHALLLAVLIEEGVFECLVEVVRTGMNHVRVMTTILMGQLLHMANSILPSEFSSDTHCLTELISSAMDFDTHAERNRATEVISYLDRVHQQKKEGVKPSSPYLRLILEQARYTSQPKQEQELLKLIPSEMEDGSVLALVRDTDVPVVPTKEYMKWKWNLIFSVLQHPSIRTPQVMEDATFGKFVKRLCNFFKPSGHLFALIRFSEANQKKFSTVGKLLVKFMCCVEENFSSHLVALLTDIVNELSQVTASKVTADVFSASSIANKLARDYFLLLGTISYLRPALLEQCKAYGPLLDICNYQNRTDLMKLVLSTLDFGNVHCRVILSKLLTSTDKEMRLYATRHMRVLLRAKMPFFNSWGLELLVPQLYDLERRVALEAVEILDEACEEENFLEALLLQQPALLHLGEKGAAVFTRFISIRRGFTLLQKLMLFESLMEKWYSTYSKLYVYIVEERLAEALTSFKIVDEGQFIRRTDSSVIQPEAFVPVHFYGQIVQHEEGCAMLDKMGHVKKFCEVIQQDTPVTKEDITSYKAAIWALGHIGSTQQGLDLLLTENAVEELIDLAEDCPLLSIRGTCYYSLCLISKTKAGANVLLENNWITVQHSAEEKWPLIFDSKQELDDAAPFSPDTRPVRFFPPLFGSFDLNSLPRTSRLPKALSYQVLNAPYSRSEHHLGSSLSLSAHTTSSLKKADSGGAGGGARKTPPPLRVLGVRKPGRKLFASVKERDRGRRSPSLSRLRGRSTADIRGHAHTLGLGQSRAYSISTGELLSPELHKASSPLSCLPQTLPQPLQRVTSLGLPHRSKTSANSTFFIGVCIPIEISTMFEYSEEEYKGFRTRTCSAPNFEVATLPHDPASCLECSLTYRQRSSSSLSSLPQQSLLAGPAQSSGGSHGTDTSSTAGSGGGSYVSKDKSLDATPSPDAPRTLHLHVGSSQENVTDGGDSSDGGGGARGVASNTPRDRGLTMKDLPVGEKKRGYTSGSPLVRMKKILSEERIEEVGADEEDGDKLTNEVIAVSREERKPRGRLKELSEMSEGGNGERVGPVKEQGGEGAEDSGVIRLTPPLGDGEECLGEGGGGEEVREREEGDEEGKRITEEEGEGADEKVVEEGEEGKREDVKLGEEEEEGGEEKREGDEEGEDGMTTEDDETDDEELEGEEEEEEEGDDSISPVKEILINVVSASARSNKDSVAAVEGGAADDAVSVSSVLTTQSTDLEPALSGRHALHKAVLEIIYSLSSDVSLKKNSQGLNQVCQKYTELGDDLCLYSKVVDMFSTYHYNLLTRRFIQSKFQHMTYDPLFAAKTGVEDPFVEDDLMSSSTASSRRESYCSTEGGGGAAGEVGRWRSSSSTSDALRFRQRMQQTSSHEEAPSNLQEEGPVRQNSSTSSSTAVAASGESQSNESRRTEPEIKIIAASVSSHESTDSSRTTPGTSKSSGKRATSTESHRDKSPPIEVEDSGKPPSSTRHSAADKVLSNQTTTTRHNGSRSSSEVRYGEDGRGGGGGGGRDTSNVDTHSPIEKEPYDL</sequence>
<comment type="caution">
    <text evidence="6">The sequence shown here is derived from an EMBL/GenBank/DDBJ whole genome shotgun (WGS) entry which is preliminary data.</text>
</comment>
<feature type="compositionally biased region" description="Low complexity" evidence="2">
    <location>
        <begin position="1050"/>
        <end position="1062"/>
    </location>
</feature>
<evidence type="ECO:0000256" key="1">
    <source>
        <dbReference type="ARBA" id="ARBA00008878"/>
    </source>
</evidence>
<evidence type="ECO:0000313" key="6">
    <source>
        <dbReference type="EMBL" id="CAI8054556.1"/>
    </source>
</evidence>
<dbReference type="Proteomes" id="UP001174909">
    <property type="component" value="Unassembled WGS sequence"/>
</dbReference>
<dbReference type="GO" id="GO:0043539">
    <property type="term" value="F:protein serine/threonine kinase activator activity"/>
    <property type="evidence" value="ECO:0007669"/>
    <property type="project" value="TreeGrafter"/>
</dbReference>
<dbReference type="InterPro" id="IPR011989">
    <property type="entry name" value="ARM-like"/>
</dbReference>
<feature type="compositionally biased region" description="Polar residues" evidence="2">
    <location>
        <begin position="1845"/>
        <end position="1862"/>
    </location>
</feature>
<dbReference type="Pfam" id="PF14666">
    <property type="entry name" value="RICTOR_M"/>
    <property type="match status" value="1"/>
</dbReference>
<feature type="domain" description="Rapamycin-insensitive companion of mTOR N-terminal" evidence="4">
    <location>
        <begin position="43"/>
        <end position="425"/>
    </location>
</feature>
<feature type="domain" description="Rapamycin-insensitive companion of mTOR" evidence="5">
    <location>
        <begin position="903"/>
        <end position="975"/>
    </location>
</feature>
<keyword evidence="7" id="KW-1185">Reference proteome</keyword>
<dbReference type="PANTHER" id="PTHR13298">
    <property type="entry name" value="CYTOSOLIC REGULATOR PIANISSIMO"/>
    <property type="match status" value="1"/>
</dbReference>
<dbReference type="InterPro" id="IPR028268">
    <property type="entry name" value="Pianissimo_fam"/>
</dbReference>
<dbReference type="InterPro" id="IPR029452">
    <property type="entry name" value="RICTOR_V"/>
</dbReference>
<feature type="region of interest" description="Disordered" evidence="2">
    <location>
        <begin position="1050"/>
        <end position="1117"/>
    </location>
</feature>
<feature type="compositionally biased region" description="Low complexity" evidence="2">
    <location>
        <begin position="1755"/>
        <end position="1766"/>
    </location>
</feature>
<dbReference type="SMART" id="SM01303">
    <property type="entry name" value="RasGEF_N_2"/>
    <property type="match status" value="1"/>
</dbReference>
<reference evidence="6" key="1">
    <citation type="submission" date="2023-03" db="EMBL/GenBank/DDBJ databases">
        <authorList>
            <person name="Steffen K."/>
            <person name="Cardenas P."/>
        </authorList>
    </citation>
    <scope>NUCLEOTIDE SEQUENCE</scope>
</reference>
<protein>
    <submittedName>
        <fullName evidence="6">Rapamycin-insensitive companion of mTOR</fullName>
    </submittedName>
</protein>
<dbReference type="SMART" id="SM01310">
    <property type="entry name" value="RICTOR_V"/>
    <property type="match status" value="1"/>
</dbReference>
<dbReference type="Gene3D" id="1.25.10.10">
    <property type="entry name" value="Leucine-rich Repeat Variant"/>
    <property type="match status" value="1"/>
</dbReference>
<dbReference type="SUPFAM" id="SSF48371">
    <property type="entry name" value="ARM repeat"/>
    <property type="match status" value="1"/>
</dbReference>
<feature type="compositionally biased region" description="Polar residues" evidence="2">
    <location>
        <begin position="1787"/>
        <end position="1814"/>
    </location>
</feature>
<evidence type="ECO:0000313" key="7">
    <source>
        <dbReference type="Proteomes" id="UP001174909"/>
    </source>
</evidence>
<organism evidence="6 7">
    <name type="scientific">Geodia barretti</name>
    <name type="common">Barrett's horny sponge</name>
    <dbReference type="NCBI Taxonomy" id="519541"/>
    <lineage>
        <taxon>Eukaryota</taxon>
        <taxon>Metazoa</taxon>
        <taxon>Porifera</taxon>
        <taxon>Demospongiae</taxon>
        <taxon>Heteroscleromorpha</taxon>
        <taxon>Tetractinellida</taxon>
        <taxon>Astrophorina</taxon>
        <taxon>Geodiidae</taxon>
        <taxon>Geodia</taxon>
    </lineage>
</organism>
<evidence type="ECO:0000259" key="4">
    <source>
        <dbReference type="SMART" id="SM01308"/>
    </source>
</evidence>
<dbReference type="InterPro" id="IPR016024">
    <property type="entry name" value="ARM-type_fold"/>
</dbReference>
<feature type="compositionally biased region" description="Basic and acidic residues" evidence="2">
    <location>
        <begin position="1887"/>
        <end position="1896"/>
    </location>
</feature>
<evidence type="ECO:0000259" key="3">
    <source>
        <dbReference type="SMART" id="SM01307"/>
    </source>
</evidence>
<dbReference type="Pfam" id="PF14668">
    <property type="entry name" value="RICTOR_V"/>
    <property type="match status" value="1"/>
</dbReference>
<comment type="similarity">
    <text evidence="1">Belongs to the RICTOR family.</text>
</comment>
<dbReference type="EMBL" id="CASHTH010004193">
    <property type="protein sequence ID" value="CAI8054556.1"/>
    <property type="molecule type" value="Genomic_DNA"/>
</dbReference>
<feature type="region of interest" description="Disordered" evidence="2">
    <location>
        <begin position="1245"/>
        <end position="1353"/>
    </location>
</feature>
<dbReference type="InterPro" id="IPR029453">
    <property type="entry name" value="Rictor_IV"/>
</dbReference>
<evidence type="ECO:0000256" key="2">
    <source>
        <dbReference type="SAM" id="MobiDB-lite"/>
    </source>
</evidence>
<dbReference type="PANTHER" id="PTHR13298:SF11">
    <property type="entry name" value="RAPAMYCIN-INSENSITIVE COMPANION OF MTOR"/>
    <property type="match status" value="1"/>
</dbReference>
<dbReference type="SMART" id="SM01308">
    <property type="entry name" value="RICTOR_N"/>
    <property type="match status" value="1"/>
</dbReference>
<dbReference type="SMART" id="SM01307">
    <property type="entry name" value="RICTOR_M"/>
    <property type="match status" value="1"/>
</dbReference>
<dbReference type="GO" id="GO:0031932">
    <property type="term" value="C:TORC2 complex"/>
    <property type="evidence" value="ECO:0007669"/>
    <property type="project" value="InterPro"/>
</dbReference>
<dbReference type="Pfam" id="PF14663">
    <property type="entry name" value="RasGEF_N_2"/>
    <property type="match status" value="1"/>
</dbReference>
<feature type="domain" description="Rapamycin-insensitive companion of mTOR middle" evidence="3">
    <location>
        <begin position="506"/>
        <end position="726"/>
    </location>
</feature>